<feature type="transmembrane region" description="Helical" evidence="5">
    <location>
        <begin position="172"/>
        <end position="194"/>
    </location>
</feature>
<evidence type="ECO:0000313" key="7">
    <source>
        <dbReference type="EMBL" id="RVU29027.1"/>
    </source>
</evidence>
<dbReference type="InterPro" id="IPR050367">
    <property type="entry name" value="APC_superfamily"/>
</dbReference>
<feature type="transmembrane region" description="Helical" evidence="5">
    <location>
        <begin position="299"/>
        <end position="318"/>
    </location>
</feature>
<dbReference type="PANTHER" id="PTHR42770">
    <property type="entry name" value="AMINO ACID TRANSPORTER-RELATED"/>
    <property type="match status" value="1"/>
</dbReference>
<organism evidence="7 8">
    <name type="scientific">Streptomyces antnestii</name>
    <dbReference type="NCBI Taxonomy" id="2494256"/>
    <lineage>
        <taxon>Bacteria</taxon>
        <taxon>Bacillati</taxon>
        <taxon>Actinomycetota</taxon>
        <taxon>Actinomycetes</taxon>
        <taxon>Kitasatosporales</taxon>
        <taxon>Streptomycetaceae</taxon>
        <taxon>Streptomyces</taxon>
    </lineage>
</organism>
<keyword evidence="3 5" id="KW-1133">Transmembrane helix</keyword>
<evidence type="ECO:0000259" key="6">
    <source>
        <dbReference type="Pfam" id="PF00324"/>
    </source>
</evidence>
<evidence type="ECO:0000313" key="8">
    <source>
        <dbReference type="Proteomes" id="UP000283128"/>
    </source>
</evidence>
<dbReference type="GO" id="GO:0016020">
    <property type="term" value="C:membrane"/>
    <property type="evidence" value="ECO:0007669"/>
    <property type="project" value="UniProtKB-SubCell"/>
</dbReference>
<dbReference type="Proteomes" id="UP000283128">
    <property type="component" value="Unassembled WGS sequence"/>
</dbReference>
<evidence type="ECO:0000256" key="3">
    <source>
        <dbReference type="ARBA" id="ARBA00022989"/>
    </source>
</evidence>
<keyword evidence="4 5" id="KW-0472">Membrane</keyword>
<dbReference type="PANTHER" id="PTHR42770:SF16">
    <property type="entry name" value="AMINO ACID PERMEASE"/>
    <property type="match status" value="1"/>
</dbReference>
<feature type="transmembrane region" description="Helical" evidence="5">
    <location>
        <begin position="449"/>
        <end position="472"/>
    </location>
</feature>
<feature type="transmembrane region" description="Helical" evidence="5">
    <location>
        <begin position="419"/>
        <end position="437"/>
    </location>
</feature>
<dbReference type="OrthoDB" id="137613at2"/>
<feature type="transmembrane region" description="Helical" evidence="5">
    <location>
        <begin position="31"/>
        <end position="55"/>
    </location>
</feature>
<feature type="transmembrane region" description="Helical" evidence="5">
    <location>
        <begin position="146"/>
        <end position="165"/>
    </location>
</feature>
<dbReference type="RefSeq" id="WP_127826613.1">
    <property type="nucleotide sequence ID" value="NZ_RZYA01000001.1"/>
</dbReference>
<evidence type="ECO:0000256" key="1">
    <source>
        <dbReference type="ARBA" id="ARBA00004141"/>
    </source>
</evidence>
<name>A0A3S2VLR9_9ACTN</name>
<feature type="transmembrane region" description="Helical" evidence="5">
    <location>
        <begin position="214"/>
        <end position="236"/>
    </location>
</feature>
<feature type="transmembrane region" description="Helical" evidence="5">
    <location>
        <begin position="248"/>
        <end position="268"/>
    </location>
</feature>
<feature type="transmembrane region" description="Helical" evidence="5">
    <location>
        <begin position="61"/>
        <end position="83"/>
    </location>
</feature>
<feature type="transmembrane region" description="Helical" evidence="5">
    <location>
        <begin position="104"/>
        <end position="126"/>
    </location>
</feature>
<dbReference type="InterPro" id="IPR004841">
    <property type="entry name" value="AA-permease/SLC12A_dom"/>
</dbReference>
<accession>A0A3S2VLR9</accession>
<dbReference type="Gene3D" id="1.20.1740.10">
    <property type="entry name" value="Amino acid/polyamine transporter I"/>
    <property type="match status" value="1"/>
</dbReference>
<feature type="transmembrane region" description="Helical" evidence="5">
    <location>
        <begin position="352"/>
        <end position="373"/>
    </location>
</feature>
<sequence>MSAFDQTVTPAADTSSERDHVLRGNLNTFKLLFAVLAFNGPIAGVISFLPLVIAYGNGVGAPAVFVAAGILVALFSVGFLKMSRHIDNPGGFYSYVTKGLGREVGLGSAFLAIVTYGLIFIAIFPLEGIYLQKLVHDTFNGPDVSWKWYALLTVVVVAVFGYFNVEFSARALTIAMALEGAMIIVYDVSVLLRGGAHGLSMHSFTPHNMFSGNVGIGLLFAMLCFSGFEVTAIFRDEVKNPNKTIPRAAYLFIAIIGIGYAVSVWVLIQAVGEKSVIAQTQADPTGTALASVRTFSGTLAVDLVTVLICTGAFASVLAGHNVLARYIFNLGVDGIFPKALGKVHPRHGSPSLGSVVMTTVALASVLIMIAMNANPLTVYAPLTGGNGYGLILVLFVTTIAILAFMFRTKPEDTNAWHRLVAPSLALVGLGVGLWLASKNIEVLVPNGGGAVAAMLTLVYGVFVAGIVWALVLKKIRPASYAKIGRQ</sequence>
<comment type="caution">
    <text evidence="7">The sequence shown here is derived from an EMBL/GenBank/DDBJ whole genome shotgun (WGS) entry which is preliminary data.</text>
</comment>
<comment type="subcellular location">
    <subcellularLocation>
        <location evidence="1">Membrane</location>
        <topology evidence="1">Multi-pass membrane protein</topology>
    </subcellularLocation>
</comment>
<dbReference type="AlphaFoldDB" id="A0A3S2VLR9"/>
<proteinExistence type="predicted"/>
<protein>
    <submittedName>
        <fullName evidence="7">APC family permease</fullName>
    </submittedName>
</protein>
<keyword evidence="8" id="KW-1185">Reference proteome</keyword>
<gene>
    <name evidence="7" type="ORF">EOT10_04110</name>
</gene>
<feature type="transmembrane region" description="Helical" evidence="5">
    <location>
        <begin position="385"/>
        <end position="407"/>
    </location>
</feature>
<dbReference type="Pfam" id="PF00324">
    <property type="entry name" value="AA_permease"/>
    <property type="match status" value="1"/>
</dbReference>
<reference evidence="7 8" key="1">
    <citation type="submission" date="2019-01" db="EMBL/GenBank/DDBJ databases">
        <title>Genome sequences of Streptomyces and Rhizobium isolates collected from root and soil.</title>
        <authorList>
            <person name="Chhettri S."/>
            <person name="Sevigny J.L."/>
            <person name="Sen A."/>
            <person name="Ennis N."/>
            <person name="Tisa L."/>
        </authorList>
    </citation>
    <scope>NUCLEOTIDE SEQUENCE [LARGE SCALE GENOMIC DNA]</scope>
    <source>
        <strain evidence="7 8">San01</strain>
    </source>
</reference>
<keyword evidence="2 5" id="KW-0812">Transmembrane</keyword>
<feature type="domain" description="Amino acid permease/ SLC12A" evidence="6">
    <location>
        <begin position="43"/>
        <end position="436"/>
    </location>
</feature>
<evidence type="ECO:0000256" key="2">
    <source>
        <dbReference type="ARBA" id="ARBA00022692"/>
    </source>
</evidence>
<dbReference type="EMBL" id="RZYA01000001">
    <property type="protein sequence ID" value="RVU29027.1"/>
    <property type="molecule type" value="Genomic_DNA"/>
</dbReference>
<evidence type="ECO:0000256" key="4">
    <source>
        <dbReference type="ARBA" id="ARBA00023136"/>
    </source>
</evidence>
<dbReference type="PIRSF" id="PIRSF006060">
    <property type="entry name" value="AA_transporter"/>
    <property type="match status" value="1"/>
</dbReference>
<dbReference type="GO" id="GO:0055085">
    <property type="term" value="P:transmembrane transport"/>
    <property type="evidence" value="ECO:0007669"/>
    <property type="project" value="InterPro"/>
</dbReference>
<evidence type="ECO:0000256" key="5">
    <source>
        <dbReference type="SAM" id="Phobius"/>
    </source>
</evidence>